<sequence>MATSTRLRSKPERRINYADKSDSEFEVDVQASPEPVVSTRKRDRSSAAPVDGIHASSKLLDASHKTTPKRVGRIKAGMVVKPKAGPKVRKNAPTPQKKERPMKQECSICVTRKVTTRSFKAPDDVCEHFQSICNLCIAKMLKTKVAERQLGEAELSCPFPKCDHLLDYAALQTIVSKAAFESYDNAVTKHTLSAEESYVACLSATCGLYFSAQACKNTERGKQLVVCPYCYYEICLKCNRPGKSHGKGSCDQVKKAEEELCEKAVKDMGAKPCPSCGVNIQKNGGCDHITCGKCHHNFCWLCLVGYDNNIQHLGNCPHARDQIAIEPGNWVPDNLTDAQINNLITQAAAHLDNTVAAPAPVP</sequence>
<evidence type="ECO:0000313" key="11">
    <source>
        <dbReference type="EMBL" id="KAG9196208.1"/>
    </source>
</evidence>
<gene>
    <name evidence="11" type="ORF">G6011_01329</name>
</gene>
<evidence type="ECO:0000256" key="3">
    <source>
        <dbReference type="ARBA" id="ARBA00022679"/>
    </source>
</evidence>
<organism evidence="11 12">
    <name type="scientific">Alternaria panax</name>
    <dbReference type="NCBI Taxonomy" id="48097"/>
    <lineage>
        <taxon>Eukaryota</taxon>
        <taxon>Fungi</taxon>
        <taxon>Dikarya</taxon>
        <taxon>Ascomycota</taxon>
        <taxon>Pezizomycotina</taxon>
        <taxon>Dothideomycetes</taxon>
        <taxon>Pleosporomycetidae</taxon>
        <taxon>Pleosporales</taxon>
        <taxon>Pleosporineae</taxon>
        <taxon>Pleosporaceae</taxon>
        <taxon>Alternaria</taxon>
        <taxon>Alternaria sect. Panax</taxon>
    </lineage>
</organism>
<feature type="compositionally biased region" description="Basic and acidic residues" evidence="9">
    <location>
        <begin position="9"/>
        <end position="23"/>
    </location>
</feature>
<evidence type="ECO:0000256" key="5">
    <source>
        <dbReference type="ARBA" id="ARBA00022737"/>
    </source>
</evidence>
<keyword evidence="4" id="KW-0479">Metal-binding</keyword>
<keyword evidence="7" id="KW-0833">Ubl conjugation pathway</keyword>
<dbReference type="InterPro" id="IPR017907">
    <property type="entry name" value="Znf_RING_CS"/>
</dbReference>
<dbReference type="Gene3D" id="3.30.40.10">
    <property type="entry name" value="Zinc/RING finger domain, C3HC4 (zinc finger)"/>
    <property type="match status" value="1"/>
</dbReference>
<accession>A0AAD4NVQ7</accession>
<evidence type="ECO:0000313" key="12">
    <source>
        <dbReference type="Proteomes" id="UP001199106"/>
    </source>
</evidence>
<dbReference type="InterPro" id="IPR044066">
    <property type="entry name" value="TRIAD_supradom"/>
</dbReference>
<protein>
    <recommendedName>
        <fullName evidence="2">RBR-type E3 ubiquitin transferase</fullName>
        <ecNumber evidence="2">2.3.2.31</ecNumber>
    </recommendedName>
</protein>
<dbReference type="InterPro" id="IPR013083">
    <property type="entry name" value="Znf_RING/FYVE/PHD"/>
</dbReference>
<comment type="caution">
    <text evidence="11">The sequence shown here is derived from an EMBL/GenBank/DDBJ whole genome shotgun (WGS) entry which is preliminary data.</text>
</comment>
<keyword evidence="8" id="KW-0862">Zinc</keyword>
<keyword evidence="12" id="KW-1185">Reference proteome</keyword>
<evidence type="ECO:0000256" key="1">
    <source>
        <dbReference type="ARBA" id="ARBA00001798"/>
    </source>
</evidence>
<feature type="domain" description="RING-type" evidence="10">
    <location>
        <begin position="102"/>
        <end position="322"/>
    </location>
</feature>
<dbReference type="GO" id="GO:0061630">
    <property type="term" value="F:ubiquitin protein ligase activity"/>
    <property type="evidence" value="ECO:0007669"/>
    <property type="project" value="UniProtKB-EC"/>
</dbReference>
<evidence type="ECO:0000256" key="4">
    <source>
        <dbReference type="ARBA" id="ARBA00022723"/>
    </source>
</evidence>
<proteinExistence type="predicted"/>
<dbReference type="Pfam" id="PF01485">
    <property type="entry name" value="IBR"/>
    <property type="match status" value="1"/>
</dbReference>
<feature type="region of interest" description="Disordered" evidence="9">
    <location>
        <begin position="1"/>
        <end position="60"/>
    </location>
</feature>
<dbReference type="GO" id="GO:0016567">
    <property type="term" value="P:protein ubiquitination"/>
    <property type="evidence" value="ECO:0007669"/>
    <property type="project" value="InterPro"/>
</dbReference>
<keyword evidence="6" id="KW-0863">Zinc-finger</keyword>
<dbReference type="EC" id="2.3.2.31" evidence="2"/>
<keyword evidence="3" id="KW-0808">Transferase</keyword>
<evidence type="ECO:0000256" key="7">
    <source>
        <dbReference type="ARBA" id="ARBA00022786"/>
    </source>
</evidence>
<evidence type="ECO:0000259" key="10">
    <source>
        <dbReference type="PROSITE" id="PS51873"/>
    </source>
</evidence>
<dbReference type="AlphaFoldDB" id="A0AAD4NVQ7"/>
<dbReference type="CDD" id="cd20335">
    <property type="entry name" value="BRcat_RBR"/>
    <property type="match status" value="1"/>
</dbReference>
<dbReference type="PANTHER" id="PTHR11685">
    <property type="entry name" value="RBR FAMILY RING FINGER AND IBR DOMAIN-CONTAINING"/>
    <property type="match status" value="1"/>
</dbReference>
<dbReference type="Pfam" id="PF22191">
    <property type="entry name" value="IBR_1"/>
    <property type="match status" value="1"/>
</dbReference>
<dbReference type="EMBL" id="JAANER010000001">
    <property type="protein sequence ID" value="KAG9196208.1"/>
    <property type="molecule type" value="Genomic_DNA"/>
</dbReference>
<dbReference type="InterPro" id="IPR031127">
    <property type="entry name" value="E3_UB_ligase_RBR"/>
</dbReference>
<keyword evidence="5" id="KW-0677">Repeat</keyword>
<dbReference type="SUPFAM" id="SSF57850">
    <property type="entry name" value="RING/U-box"/>
    <property type="match status" value="2"/>
</dbReference>
<reference evidence="11" key="1">
    <citation type="submission" date="2021-07" db="EMBL/GenBank/DDBJ databases">
        <title>Genome Resource of American Ginseng Black Spot Pathogen Alternaria panax.</title>
        <authorList>
            <person name="Qiu C."/>
            <person name="Wang W."/>
            <person name="Liu Z."/>
        </authorList>
    </citation>
    <scope>NUCLEOTIDE SEQUENCE</scope>
    <source>
        <strain evidence="11">BNCC115425</strain>
    </source>
</reference>
<evidence type="ECO:0000256" key="2">
    <source>
        <dbReference type="ARBA" id="ARBA00012251"/>
    </source>
</evidence>
<name>A0AAD4NVQ7_9PLEO</name>
<dbReference type="Gene3D" id="1.20.120.1750">
    <property type="match status" value="1"/>
</dbReference>
<dbReference type="GO" id="GO:0008270">
    <property type="term" value="F:zinc ion binding"/>
    <property type="evidence" value="ECO:0007669"/>
    <property type="project" value="UniProtKB-KW"/>
</dbReference>
<dbReference type="Proteomes" id="UP001199106">
    <property type="component" value="Unassembled WGS sequence"/>
</dbReference>
<comment type="catalytic activity">
    <reaction evidence="1">
        <text>[E2 ubiquitin-conjugating enzyme]-S-ubiquitinyl-L-cysteine + [acceptor protein]-L-lysine = [E2 ubiquitin-conjugating enzyme]-L-cysteine + [acceptor protein]-N(6)-ubiquitinyl-L-lysine.</text>
        <dbReference type="EC" id="2.3.2.31"/>
    </reaction>
</comment>
<dbReference type="PROSITE" id="PS00518">
    <property type="entry name" value="ZF_RING_1"/>
    <property type="match status" value="1"/>
</dbReference>
<dbReference type="InterPro" id="IPR002867">
    <property type="entry name" value="IBR_dom"/>
</dbReference>
<evidence type="ECO:0000256" key="9">
    <source>
        <dbReference type="SAM" id="MobiDB-lite"/>
    </source>
</evidence>
<evidence type="ECO:0000256" key="6">
    <source>
        <dbReference type="ARBA" id="ARBA00022771"/>
    </source>
</evidence>
<dbReference type="PROSITE" id="PS51873">
    <property type="entry name" value="TRIAD"/>
    <property type="match status" value="1"/>
</dbReference>
<evidence type="ECO:0000256" key="8">
    <source>
        <dbReference type="ARBA" id="ARBA00022833"/>
    </source>
</evidence>
<dbReference type="SMART" id="SM00647">
    <property type="entry name" value="IBR"/>
    <property type="match status" value="2"/>
</dbReference>